<name>A0A0L7QMR2_9HYME</name>
<dbReference type="AlphaFoldDB" id="A0A0L7QMR2"/>
<keyword evidence="2" id="KW-1185">Reference proteome</keyword>
<organism evidence="1 2">
    <name type="scientific">Habropoda laboriosa</name>
    <dbReference type="NCBI Taxonomy" id="597456"/>
    <lineage>
        <taxon>Eukaryota</taxon>
        <taxon>Metazoa</taxon>
        <taxon>Ecdysozoa</taxon>
        <taxon>Arthropoda</taxon>
        <taxon>Hexapoda</taxon>
        <taxon>Insecta</taxon>
        <taxon>Pterygota</taxon>
        <taxon>Neoptera</taxon>
        <taxon>Endopterygota</taxon>
        <taxon>Hymenoptera</taxon>
        <taxon>Apocrita</taxon>
        <taxon>Aculeata</taxon>
        <taxon>Apoidea</taxon>
        <taxon>Anthophila</taxon>
        <taxon>Apidae</taxon>
        <taxon>Habropoda</taxon>
    </lineage>
</organism>
<sequence>MCILYFELLSKNETVHSLVGSKFENVDSIRSNVEKYLNEKPKKFYSDGIIVLLKSWK</sequence>
<evidence type="ECO:0000313" key="1">
    <source>
        <dbReference type="EMBL" id="KOC59922.1"/>
    </source>
</evidence>
<protein>
    <recommendedName>
        <fullName evidence="3">Histone-lysine N-methyltransferase SETMAR</fullName>
    </recommendedName>
</protein>
<gene>
    <name evidence="1" type="ORF">WH47_10482</name>
</gene>
<dbReference type="EMBL" id="KQ414875">
    <property type="protein sequence ID" value="KOC59922.1"/>
    <property type="molecule type" value="Genomic_DNA"/>
</dbReference>
<accession>A0A0L7QMR2</accession>
<reference evidence="1 2" key="1">
    <citation type="submission" date="2015-07" db="EMBL/GenBank/DDBJ databases">
        <title>The genome of Habropoda laboriosa.</title>
        <authorList>
            <person name="Pan H."/>
            <person name="Kapheim K."/>
        </authorList>
    </citation>
    <scope>NUCLEOTIDE SEQUENCE [LARGE SCALE GENOMIC DNA]</scope>
    <source>
        <strain evidence="1">0110345459</strain>
    </source>
</reference>
<evidence type="ECO:0000313" key="2">
    <source>
        <dbReference type="Proteomes" id="UP000053825"/>
    </source>
</evidence>
<proteinExistence type="predicted"/>
<dbReference type="Proteomes" id="UP000053825">
    <property type="component" value="Unassembled WGS sequence"/>
</dbReference>
<evidence type="ECO:0008006" key="3">
    <source>
        <dbReference type="Google" id="ProtNLM"/>
    </source>
</evidence>